<keyword evidence="3" id="KW-1185">Reference proteome</keyword>
<sequence length="241" mass="26069">MKKTAIRVVASVIPPWLRTRSAGDRSIEFSQTSLRYWASGVSAKWQIAAATTAHKDGGSTMMMPAASPGIPVKSESVPLVCVFDIRIKINWKAGDKYTYIDAGYVYSSTFINHNSAVRAHGKDQQIRKTPASPPTHKLDRGPRAPAMSSHQSPAIPSLGNTFGALFVGATIAAITETANDLQIEAMTITIHSVSTIWQETRRLKRGLRKYGLLAATVSHPESSTLTVGLPGPAFLSKELRV</sequence>
<reference evidence="3" key="1">
    <citation type="journal article" date="2017" name="Nat. Ecol. Evol.">
        <title>Genome expansion and lineage-specific genetic innovations in the forest pathogenic fungi Armillaria.</title>
        <authorList>
            <person name="Sipos G."/>
            <person name="Prasanna A.N."/>
            <person name="Walter M.C."/>
            <person name="O'Connor E."/>
            <person name="Balint B."/>
            <person name="Krizsan K."/>
            <person name="Kiss B."/>
            <person name="Hess J."/>
            <person name="Varga T."/>
            <person name="Slot J."/>
            <person name="Riley R."/>
            <person name="Boka B."/>
            <person name="Rigling D."/>
            <person name="Barry K."/>
            <person name="Lee J."/>
            <person name="Mihaltcheva S."/>
            <person name="LaButti K."/>
            <person name="Lipzen A."/>
            <person name="Waldron R."/>
            <person name="Moloney N.M."/>
            <person name="Sperisen C."/>
            <person name="Kredics L."/>
            <person name="Vagvoelgyi C."/>
            <person name="Patrignani A."/>
            <person name="Fitzpatrick D."/>
            <person name="Nagy I."/>
            <person name="Doyle S."/>
            <person name="Anderson J.B."/>
            <person name="Grigoriev I.V."/>
            <person name="Gueldener U."/>
            <person name="Muensterkoetter M."/>
            <person name="Nagy L.G."/>
        </authorList>
    </citation>
    <scope>NUCLEOTIDE SEQUENCE [LARGE SCALE GENOMIC DNA]</scope>
    <source>
        <strain evidence="3">Ar21-2</strain>
    </source>
</reference>
<feature type="region of interest" description="Disordered" evidence="1">
    <location>
        <begin position="118"/>
        <end position="151"/>
    </location>
</feature>
<protein>
    <submittedName>
        <fullName evidence="2">Uncharacterized protein</fullName>
    </submittedName>
</protein>
<accession>A0A2H3D734</accession>
<dbReference type="InParanoid" id="A0A2H3D734"/>
<dbReference type="Proteomes" id="UP000217790">
    <property type="component" value="Unassembled WGS sequence"/>
</dbReference>
<organism evidence="2 3">
    <name type="scientific">Armillaria gallica</name>
    <name type="common">Bulbous honey fungus</name>
    <name type="synonym">Armillaria bulbosa</name>
    <dbReference type="NCBI Taxonomy" id="47427"/>
    <lineage>
        <taxon>Eukaryota</taxon>
        <taxon>Fungi</taxon>
        <taxon>Dikarya</taxon>
        <taxon>Basidiomycota</taxon>
        <taxon>Agaricomycotina</taxon>
        <taxon>Agaricomycetes</taxon>
        <taxon>Agaricomycetidae</taxon>
        <taxon>Agaricales</taxon>
        <taxon>Marasmiineae</taxon>
        <taxon>Physalacriaceae</taxon>
        <taxon>Armillaria</taxon>
    </lineage>
</organism>
<name>A0A2H3D734_ARMGA</name>
<evidence type="ECO:0000256" key="1">
    <source>
        <dbReference type="SAM" id="MobiDB-lite"/>
    </source>
</evidence>
<evidence type="ECO:0000313" key="3">
    <source>
        <dbReference type="Proteomes" id="UP000217790"/>
    </source>
</evidence>
<evidence type="ECO:0000313" key="2">
    <source>
        <dbReference type="EMBL" id="PBK84123.1"/>
    </source>
</evidence>
<proteinExistence type="predicted"/>
<gene>
    <name evidence="2" type="ORF">ARMGADRAFT_1037264</name>
</gene>
<dbReference type="EMBL" id="KZ293700">
    <property type="protein sequence ID" value="PBK84123.1"/>
    <property type="molecule type" value="Genomic_DNA"/>
</dbReference>
<dbReference type="AlphaFoldDB" id="A0A2H3D734"/>